<dbReference type="GO" id="GO:0004857">
    <property type="term" value="F:enzyme inhibitor activity"/>
    <property type="evidence" value="ECO:0007669"/>
    <property type="project" value="InterPro"/>
</dbReference>
<accession>A0A392SUW6</accession>
<sequence>MNPRIRAAYIDCLELLDDSVDALSRSLTSVVPSASSGAVKPLTASSTEDVLTWLSAALTNQDTCADGFSDVSGAVKDQMASNIKDLS</sequence>
<organism evidence="4 5">
    <name type="scientific">Trifolium medium</name>
    <dbReference type="NCBI Taxonomy" id="97028"/>
    <lineage>
        <taxon>Eukaryota</taxon>
        <taxon>Viridiplantae</taxon>
        <taxon>Streptophyta</taxon>
        <taxon>Embryophyta</taxon>
        <taxon>Tracheophyta</taxon>
        <taxon>Spermatophyta</taxon>
        <taxon>Magnoliopsida</taxon>
        <taxon>eudicotyledons</taxon>
        <taxon>Gunneridae</taxon>
        <taxon>Pentapetalae</taxon>
        <taxon>rosids</taxon>
        <taxon>fabids</taxon>
        <taxon>Fabales</taxon>
        <taxon>Fabaceae</taxon>
        <taxon>Papilionoideae</taxon>
        <taxon>50 kb inversion clade</taxon>
        <taxon>NPAAA clade</taxon>
        <taxon>Hologalegina</taxon>
        <taxon>IRL clade</taxon>
        <taxon>Trifolieae</taxon>
        <taxon>Trifolium</taxon>
    </lineage>
</organism>
<dbReference type="InterPro" id="IPR006501">
    <property type="entry name" value="Pectinesterase_inhib_dom"/>
</dbReference>
<dbReference type="InterPro" id="IPR051955">
    <property type="entry name" value="PME_Inhibitor"/>
</dbReference>
<keyword evidence="5" id="KW-1185">Reference proteome</keyword>
<protein>
    <submittedName>
        <fullName evidence="4">Putative pectinesterase/pectinesterase inhibitor 34-like</fullName>
    </submittedName>
</protein>
<reference evidence="4 5" key="1">
    <citation type="journal article" date="2018" name="Front. Plant Sci.">
        <title>Red Clover (Trifolium pratense) and Zigzag Clover (T. medium) - A Picture of Genomic Similarities and Differences.</title>
        <authorList>
            <person name="Dluhosova J."/>
            <person name="Istvanek J."/>
            <person name="Nedelnik J."/>
            <person name="Repkova J."/>
        </authorList>
    </citation>
    <scope>NUCLEOTIDE SEQUENCE [LARGE SCALE GENOMIC DNA]</scope>
    <source>
        <strain evidence="5">cv. 10/8</strain>
        <tissue evidence="4">Leaf</tissue>
    </source>
</reference>
<proteinExistence type="inferred from homology"/>
<name>A0A392SUW6_9FABA</name>
<comment type="similarity">
    <text evidence="2">Belongs to the PMEI family.</text>
</comment>
<dbReference type="Pfam" id="PF04043">
    <property type="entry name" value="PMEI"/>
    <property type="match status" value="1"/>
</dbReference>
<feature type="non-terminal residue" evidence="4">
    <location>
        <position position="87"/>
    </location>
</feature>
<evidence type="ECO:0000256" key="2">
    <source>
        <dbReference type="ARBA" id="ARBA00038471"/>
    </source>
</evidence>
<dbReference type="EMBL" id="LXQA010450263">
    <property type="protein sequence ID" value="MCI52631.1"/>
    <property type="molecule type" value="Genomic_DNA"/>
</dbReference>
<evidence type="ECO:0000313" key="5">
    <source>
        <dbReference type="Proteomes" id="UP000265520"/>
    </source>
</evidence>
<feature type="domain" description="Pectinesterase inhibitor" evidence="3">
    <location>
        <begin position="6"/>
        <end position="85"/>
    </location>
</feature>
<dbReference type="PANTHER" id="PTHR31080">
    <property type="entry name" value="PECTINESTERASE INHIBITOR-LIKE"/>
    <property type="match status" value="1"/>
</dbReference>
<comment type="caution">
    <text evidence="4">The sequence shown here is derived from an EMBL/GenBank/DDBJ whole genome shotgun (WGS) entry which is preliminary data.</text>
</comment>
<evidence type="ECO:0000313" key="4">
    <source>
        <dbReference type="EMBL" id="MCI52631.1"/>
    </source>
</evidence>
<dbReference type="InterPro" id="IPR035513">
    <property type="entry name" value="Invertase/methylesterase_inhib"/>
</dbReference>
<dbReference type="AlphaFoldDB" id="A0A392SUW6"/>
<evidence type="ECO:0000256" key="1">
    <source>
        <dbReference type="ARBA" id="ARBA00022729"/>
    </source>
</evidence>
<evidence type="ECO:0000259" key="3">
    <source>
        <dbReference type="Pfam" id="PF04043"/>
    </source>
</evidence>
<dbReference type="Proteomes" id="UP000265520">
    <property type="component" value="Unassembled WGS sequence"/>
</dbReference>
<dbReference type="Gene3D" id="1.20.140.40">
    <property type="entry name" value="Invertase/pectin methylesterase inhibitor family protein"/>
    <property type="match status" value="1"/>
</dbReference>
<dbReference type="SUPFAM" id="SSF101148">
    <property type="entry name" value="Plant invertase/pectin methylesterase inhibitor"/>
    <property type="match status" value="1"/>
</dbReference>
<dbReference type="CDD" id="cd15798">
    <property type="entry name" value="PMEI-like_3"/>
    <property type="match status" value="1"/>
</dbReference>
<keyword evidence="1" id="KW-0732">Signal</keyword>
<dbReference type="NCBIfam" id="TIGR01614">
    <property type="entry name" value="PME_inhib"/>
    <property type="match status" value="1"/>
</dbReference>
<dbReference type="PANTHER" id="PTHR31080:SF296">
    <property type="entry name" value="OS05G0360900 PROTEIN"/>
    <property type="match status" value="1"/>
</dbReference>